<evidence type="ECO:0000256" key="2">
    <source>
        <dbReference type="ARBA" id="ARBA00022490"/>
    </source>
</evidence>
<keyword evidence="8" id="KW-1185">Reference proteome</keyword>
<organism evidence="7 8">
    <name type="scientific">Callorhinchus milii</name>
    <name type="common">Ghost shark</name>
    <dbReference type="NCBI Taxonomy" id="7868"/>
    <lineage>
        <taxon>Eukaryota</taxon>
        <taxon>Metazoa</taxon>
        <taxon>Chordata</taxon>
        <taxon>Craniata</taxon>
        <taxon>Vertebrata</taxon>
        <taxon>Chondrichthyes</taxon>
        <taxon>Holocephali</taxon>
        <taxon>Chimaeriformes</taxon>
        <taxon>Callorhinchidae</taxon>
        <taxon>Callorhinchus</taxon>
    </lineage>
</organism>
<dbReference type="GO" id="GO:0005737">
    <property type="term" value="C:cytoplasm"/>
    <property type="evidence" value="ECO:0007669"/>
    <property type="project" value="UniProtKB-SubCell"/>
</dbReference>
<evidence type="ECO:0000256" key="1">
    <source>
        <dbReference type="ARBA" id="ARBA00004496"/>
    </source>
</evidence>
<dbReference type="GO" id="GO:0007018">
    <property type="term" value="P:microtubule-based movement"/>
    <property type="evidence" value="ECO:0007669"/>
    <property type="project" value="TreeGrafter"/>
</dbReference>
<dbReference type="GeneTree" id="ENSGT00990000213179"/>
<evidence type="ECO:0000256" key="4">
    <source>
        <dbReference type="ARBA" id="ARBA00022803"/>
    </source>
</evidence>
<dbReference type="Ensembl" id="ENSCMIT00000005555.1">
    <property type="protein sequence ID" value="ENSCMIP00000005369.1"/>
    <property type="gene ID" value="ENSCMIG00000003123.1"/>
</dbReference>
<dbReference type="PANTHER" id="PTHR45783:SF3">
    <property type="entry name" value="KINESIN LIGHT CHAIN"/>
    <property type="match status" value="1"/>
</dbReference>
<evidence type="ECO:0000313" key="7">
    <source>
        <dbReference type="Ensembl" id="ENSCMIP00000005369.1"/>
    </source>
</evidence>
<accession>A0A4W3H5V1</accession>
<evidence type="ECO:0000313" key="8">
    <source>
        <dbReference type="Proteomes" id="UP000314986"/>
    </source>
</evidence>
<comment type="subcellular location">
    <subcellularLocation>
        <location evidence="1">Cytoplasm</location>
    </subcellularLocation>
</comment>
<feature type="region of interest" description="Disordered" evidence="6">
    <location>
        <begin position="158"/>
        <end position="192"/>
    </location>
</feature>
<name>A0A4W3H5V1_CALMI</name>
<reference evidence="8" key="1">
    <citation type="journal article" date="2006" name="Science">
        <title>Ancient noncoding elements conserved in the human genome.</title>
        <authorList>
            <person name="Venkatesh B."/>
            <person name="Kirkness E.F."/>
            <person name="Loh Y.H."/>
            <person name="Halpern A.L."/>
            <person name="Lee A.P."/>
            <person name="Johnson J."/>
            <person name="Dandona N."/>
            <person name="Viswanathan L.D."/>
            <person name="Tay A."/>
            <person name="Venter J.C."/>
            <person name="Strausberg R.L."/>
            <person name="Brenner S."/>
        </authorList>
    </citation>
    <scope>NUCLEOTIDE SEQUENCE [LARGE SCALE GENOMIC DNA]</scope>
</reference>
<evidence type="ECO:0000256" key="6">
    <source>
        <dbReference type="SAM" id="MobiDB-lite"/>
    </source>
</evidence>
<dbReference type="Proteomes" id="UP000314986">
    <property type="component" value="Unassembled WGS sequence"/>
</dbReference>
<dbReference type="GO" id="GO:0019894">
    <property type="term" value="F:kinesin binding"/>
    <property type="evidence" value="ECO:0007669"/>
    <property type="project" value="TreeGrafter"/>
</dbReference>
<sequence length="192" mass="21244">MDGKIQSAALRELSNIYAVIIGLLGFQQRTEGSSRECPAHWCPTCVKQNSRSAAHLTPDHSPQSRAQRDMSTMVQVNEERMEKMSAEEIITSTKQVIQGLEALRHENNNILQNLQQTLNGLKEVEEANLVEEKTCLIQKSLEMIELGLSEAQVLEHTAKPSWSPCSSGVRPLASQARGPGFDSRPGQVRAKP</sequence>
<reference evidence="8" key="3">
    <citation type="journal article" date="2014" name="Nature">
        <title>Elephant shark genome provides unique insights into gnathostome evolution.</title>
        <authorList>
            <consortium name="International Elephant Shark Genome Sequencing Consortium"/>
            <person name="Venkatesh B."/>
            <person name="Lee A.P."/>
            <person name="Ravi V."/>
            <person name="Maurya A.K."/>
            <person name="Lian M.M."/>
            <person name="Swann J.B."/>
            <person name="Ohta Y."/>
            <person name="Flajnik M.F."/>
            <person name="Sutoh Y."/>
            <person name="Kasahara M."/>
            <person name="Hoon S."/>
            <person name="Gangu V."/>
            <person name="Roy S.W."/>
            <person name="Irimia M."/>
            <person name="Korzh V."/>
            <person name="Kondrychyn I."/>
            <person name="Lim Z.W."/>
            <person name="Tay B.H."/>
            <person name="Tohari S."/>
            <person name="Kong K.W."/>
            <person name="Ho S."/>
            <person name="Lorente-Galdos B."/>
            <person name="Quilez J."/>
            <person name="Marques-Bonet T."/>
            <person name="Raney B.J."/>
            <person name="Ingham P.W."/>
            <person name="Tay A."/>
            <person name="Hillier L.W."/>
            <person name="Minx P."/>
            <person name="Boehm T."/>
            <person name="Wilson R.K."/>
            <person name="Brenner S."/>
            <person name="Warren W.C."/>
        </authorList>
    </citation>
    <scope>NUCLEOTIDE SEQUENCE [LARGE SCALE GENOMIC DNA]</scope>
</reference>
<dbReference type="AlphaFoldDB" id="A0A4W3H5V1"/>
<feature type="coiled-coil region" evidence="5">
    <location>
        <begin position="97"/>
        <end position="127"/>
    </location>
</feature>
<evidence type="ECO:0000256" key="3">
    <source>
        <dbReference type="ARBA" id="ARBA00022737"/>
    </source>
</evidence>
<dbReference type="InParanoid" id="A0A4W3H5V1"/>
<protein>
    <submittedName>
        <fullName evidence="7">Uncharacterized protein</fullName>
    </submittedName>
</protein>
<keyword evidence="2" id="KW-0963">Cytoplasm</keyword>
<reference evidence="7" key="4">
    <citation type="submission" date="2025-08" db="UniProtKB">
        <authorList>
            <consortium name="Ensembl"/>
        </authorList>
    </citation>
    <scope>IDENTIFICATION</scope>
</reference>
<dbReference type="InterPro" id="IPR002151">
    <property type="entry name" value="Kinesin_light"/>
</dbReference>
<reference evidence="7" key="5">
    <citation type="submission" date="2025-09" db="UniProtKB">
        <authorList>
            <consortium name="Ensembl"/>
        </authorList>
    </citation>
    <scope>IDENTIFICATION</scope>
</reference>
<dbReference type="GO" id="GO:0005871">
    <property type="term" value="C:kinesin complex"/>
    <property type="evidence" value="ECO:0007669"/>
    <property type="project" value="InterPro"/>
</dbReference>
<keyword evidence="4" id="KW-0802">TPR repeat</keyword>
<evidence type="ECO:0000256" key="5">
    <source>
        <dbReference type="SAM" id="Coils"/>
    </source>
</evidence>
<dbReference type="STRING" id="7868.ENSCMIP00000005369"/>
<keyword evidence="3" id="KW-0677">Repeat</keyword>
<reference evidence="8" key="2">
    <citation type="journal article" date="2007" name="PLoS Biol.">
        <title>Survey sequencing and comparative analysis of the elephant shark (Callorhinchus milii) genome.</title>
        <authorList>
            <person name="Venkatesh B."/>
            <person name="Kirkness E.F."/>
            <person name="Loh Y.H."/>
            <person name="Halpern A.L."/>
            <person name="Lee A.P."/>
            <person name="Johnson J."/>
            <person name="Dandona N."/>
            <person name="Viswanathan L.D."/>
            <person name="Tay A."/>
            <person name="Venter J.C."/>
            <person name="Strausberg R.L."/>
            <person name="Brenner S."/>
        </authorList>
    </citation>
    <scope>NUCLEOTIDE SEQUENCE [LARGE SCALE GENOMIC DNA]</scope>
</reference>
<dbReference type="PANTHER" id="PTHR45783">
    <property type="entry name" value="KINESIN LIGHT CHAIN"/>
    <property type="match status" value="1"/>
</dbReference>
<keyword evidence="5" id="KW-0175">Coiled coil</keyword>
<proteinExistence type="predicted"/>